<dbReference type="GO" id="GO:0000776">
    <property type="term" value="C:kinetochore"/>
    <property type="evidence" value="ECO:0007669"/>
    <property type="project" value="TreeGrafter"/>
</dbReference>
<dbReference type="PANTHER" id="PTHR28260:SF1">
    <property type="entry name" value="SPINDLE POLE BODY COMPONENT SPC105"/>
    <property type="match status" value="1"/>
</dbReference>
<evidence type="ECO:0000256" key="1">
    <source>
        <dbReference type="SAM" id="Coils"/>
    </source>
</evidence>
<evidence type="ECO:0000313" key="5">
    <source>
        <dbReference type="Proteomes" id="UP000256970"/>
    </source>
</evidence>
<feature type="compositionally biased region" description="Basic residues" evidence="2">
    <location>
        <begin position="23"/>
        <end position="33"/>
    </location>
</feature>
<organism evidence="4 5">
    <name type="scientific">Tetradesmus obliquus</name>
    <name type="common">Green alga</name>
    <name type="synonym">Acutodesmus obliquus</name>
    <dbReference type="NCBI Taxonomy" id="3088"/>
    <lineage>
        <taxon>Eukaryota</taxon>
        <taxon>Viridiplantae</taxon>
        <taxon>Chlorophyta</taxon>
        <taxon>core chlorophytes</taxon>
        <taxon>Chlorophyceae</taxon>
        <taxon>CS clade</taxon>
        <taxon>Sphaeropleales</taxon>
        <taxon>Scenedesmaceae</taxon>
        <taxon>Tetradesmus</taxon>
    </lineage>
</organism>
<evidence type="ECO:0000313" key="4">
    <source>
        <dbReference type="EMBL" id="SZX62413.1"/>
    </source>
</evidence>
<dbReference type="SMART" id="SM00787">
    <property type="entry name" value="Spc7"/>
    <property type="match status" value="1"/>
</dbReference>
<reference evidence="4 5" key="1">
    <citation type="submission" date="2016-10" db="EMBL/GenBank/DDBJ databases">
        <authorList>
            <person name="Cai Z."/>
        </authorList>
    </citation>
    <scope>NUCLEOTIDE SEQUENCE [LARGE SCALE GENOMIC DNA]</scope>
</reference>
<feature type="compositionally biased region" description="Basic residues" evidence="2">
    <location>
        <begin position="457"/>
        <end position="469"/>
    </location>
</feature>
<name>A0A383VBU9_TETOB</name>
<feature type="domain" description="Spc7 kinetochore protein" evidence="3">
    <location>
        <begin position="911"/>
        <end position="1225"/>
    </location>
</feature>
<dbReference type="EMBL" id="FNXT01000225">
    <property type="protein sequence ID" value="SZX62413.1"/>
    <property type="molecule type" value="Genomic_DNA"/>
</dbReference>
<accession>A0A383VBU9</accession>
<feature type="region of interest" description="Disordered" evidence="2">
    <location>
        <begin position="1"/>
        <end position="42"/>
    </location>
</feature>
<feature type="compositionally biased region" description="Low complexity" evidence="2">
    <location>
        <begin position="217"/>
        <end position="234"/>
    </location>
</feature>
<dbReference type="STRING" id="3088.A0A383VBU9"/>
<dbReference type="GO" id="GO:1990758">
    <property type="term" value="P:mitotic sister chromatid biorientation"/>
    <property type="evidence" value="ECO:0007669"/>
    <property type="project" value="TreeGrafter"/>
</dbReference>
<keyword evidence="5" id="KW-1185">Reference proteome</keyword>
<evidence type="ECO:0000256" key="2">
    <source>
        <dbReference type="SAM" id="MobiDB-lite"/>
    </source>
</evidence>
<feature type="compositionally biased region" description="Polar residues" evidence="2">
    <location>
        <begin position="197"/>
        <end position="214"/>
    </location>
</feature>
<dbReference type="InterPro" id="IPR013253">
    <property type="entry name" value="Spc7_domain"/>
</dbReference>
<feature type="coiled-coil region" evidence="1">
    <location>
        <begin position="1055"/>
        <end position="1134"/>
    </location>
</feature>
<gene>
    <name evidence="4" type="ORF">BQ4739_LOCUS3002</name>
</gene>
<sequence>MQPGGRTPSSILRKRAADEQNQRRRSLRAKGGRRVSFAPDDELETMHLFQKDKQSPLSQDTQPLAELANQNQILQHQQLQQLHQPADAMDGHLWPAKPGLEQQFDQAYLLQSPGLSPMSMELTNDTLQQQAALGMVPFGASENDSFPLHPYAGGAAGLKDSTHNITDNVPGLSTLVEEDEEEVYNDSSADGSAMELTGNTEVQTQTPRSSSRVTRGSAAAASPAQPSPATATRSGGRRSSRQGTAAAASPAPSEPLTSPRTRSGSKRRSSAGAMSPAVPADGTAVMDMQTPPGEAQAGSEQQRGRPNLAPSMDPTPSPLRRITRSMASPLGSPLTGGFTEALEAGIAAAAAAAAGGDGGRSRRSTMNHFADQQNKWGFVPGEDDTMQMDLDMPGAGGLGEATLHHVYSESSGTGELTLAVRQGQLPHRTLPGVTAAPAAAAAGAAAGGMGPPAGRAGGRRRSSVARGQHRSSLATEVIPEEVATPVQPVAAAVPEDAAGAVGAFAAAEAATRAGVAAGGEVTEDMAISPDRTPGLLTGQQQRLQQQQEEDTPGGVPGFSGAAAAADGDGLTTNLLLDDRDLGGWAHVPLAQHAACGTTGRGSVGSNVPTMHLRGGGQTTQLLADSTGGHQPLMPRSSMAAPSGRALAQGVFGAAMTAAAGSSAATRTSAAAAAPPYEECTTKLLADSTAASACGVMGLFPLPRAGMLGGTIAGGAPVVDPPSAGAARVFGQPQQPAFGSPQICSAAAGGAFGSPDLTGPGPADPAAAAAAAATPAAADADMSMELTVATAALAAAAGDDSSPVLGIWQSQQQLTPPSAAKQLQQHAAAAASPAGPAAEQGSEPTLELAGAASQGGQTNALEDATLEDFALPPDLAAGEERPITMPFSGPLGSLGGARAGFTPSSTARGAGASSAQQQRTAQPIAFSDFCQIVDMQFLTHIRRGTSISVMDFQPSSVPQDLNQALQLLAVTSCEVAVFEGAMHKLQSDMQAKRREAYELEDQTGVDNPPVFATVQTVRHTQLEQAKHCLVLLKKACRAQTAVSWKQLRQAMEQELAQRLAEQQADLAEQLAFVQAKLQKAQQQREYAKAFHADVLKKLAAEQAAQQEAAAARSRLASLRARLEELQGLNADRRQRAGEVQEQVQALKARCGEVDAETAALLARREQLTAVVAATPQPARSRQAAAKLRSAADKLELLAGLQGWQPTAVGAGEWLVSFAGKAGIRLHLGQQGLATGRLELLKPAAAAGADIGTHLLAALVAAMQDRFSFAVPTSQLPLAFQQAELALSRAVKLSEQCRSLFERQPLLTGVGVADTASAAAAAAAGQQAWLRLTLIAVEQQLKVDVQLGLGGLLAGNSDAGIDSRVEVLVSPDEGKAQAVQQQLGGCVSAALAARGGSKGMLERVVAEASSCLVAGSW</sequence>
<dbReference type="InterPro" id="IPR033338">
    <property type="entry name" value="Spc105/Spc7"/>
</dbReference>
<dbReference type="GO" id="GO:0034501">
    <property type="term" value="P:protein localization to kinetochore"/>
    <property type="evidence" value="ECO:0007669"/>
    <property type="project" value="TreeGrafter"/>
</dbReference>
<feature type="region of interest" description="Disordered" evidence="2">
    <location>
        <begin position="811"/>
        <end position="843"/>
    </location>
</feature>
<feature type="region of interest" description="Disordered" evidence="2">
    <location>
        <begin position="878"/>
        <end position="917"/>
    </location>
</feature>
<keyword evidence="1" id="KW-0175">Coiled coil</keyword>
<feature type="region of interest" description="Disordered" evidence="2">
    <location>
        <begin position="173"/>
        <end position="331"/>
    </location>
</feature>
<feature type="region of interest" description="Disordered" evidence="2">
    <location>
        <begin position="528"/>
        <end position="563"/>
    </location>
</feature>
<dbReference type="Proteomes" id="UP000256970">
    <property type="component" value="Unassembled WGS sequence"/>
</dbReference>
<protein>
    <recommendedName>
        <fullName evidence="3">Spc7 kinetochore protein domain-containing protein</fullName>
    </recommendedName>
</protein>
<feature type="compositionally biased region" description="Low complexity" evidence="2">
    <location>
        <begin position="241"/>
        <end position="262"/>
    </location>
</feature>
<dbReference type="PANTHER" id="PTHR28260">
    <property type="entry name" value="SPINDLE POLE BODY COMPONENT SPC105"/>
    <property type="match status" value="1"/>
</dbReference>
<feature type="region of interest" description="Disordered" evidence="2">
    <location>
        <begin position="446"/>
        <end position="475"/>
    </location>
</feature>
<dbReference type="GO" id="GO:0007094">
    <property type="term" value="P:mitotic spindle assembly checkpoint signaling"/>
    <property type="evidence" value="ECO:0007669"/>
    <property type="project" value="TreeGrafter"/>
</dbReference>
<dbReference type="Pfam" id="PF08317">
    <property type="entry name" value="Spc7"/>
    <property type="match status" value="1"/>
</dbReference>
<feature type="compositionally biased region" description="Low complexity" evidence="2">
    <location>
        <begin position="903"/>
        <end position="917"/>
    </location>
</feature>
<evidence type="ECO:0000259" key="3">
    <source>
        <dbReference type="SMART" id="SM00787"/>
    </source>
</evidence>
<feature type="compositionally biased region" description="Low complexity" evidence="2">
    <location>
        <begin position="818"/>
        <end position="839"/>
    </location>
</feature>
<proteinExistence type="predicted"/>